<dbReference type="Gene3D" id="3.30.450.40">
    <property type="match status" value="1"/>
</dbReference>
<dbReference type="SUPFAM" id="SSF55785">
    <property type="entry name" value="PYP-like sensor domain (PAS domain)"/>
    <property type="match status" value="1"/>
</dbReference>
<dbReference type="InterPro" id="IPR036890">
    <property type="entry name" value="HATPase_C_sf"/>
</dbReference>
<feature type="region of interest" description="Disordered" evidence="7">
    <location>
        <begin position="729"/>
        <end position="754"/>
    </location>
</feature>
<proteinExistence type="predicted"/>
<dbReference type="SMART" id="SM00448">
    <property type="entry name" value="REC"/>
    <property type="match status" value="1"/>
</dbReference>
<comment type="catalytic activity">
    <reaction evidence="1">
        <text>ATP + protein L-histidine = ADP + protein N-phospho-L-histidine.</text>
        <dbReference type="EC" id="2.7.13.3"/>
    </reaction>
</comment>
<evidence type="ECO:0000259" key="12">
    <source>
        <dbReference type="PROSITE" id="PS50113"/>
    </source>
</evidence>
<evidence type="ECO:0000256" key="4">
    <source>
        <dbReference type="ARBA" id="ARBA00022679"/>
    </source>
</evidence>
<dbReference type="EMBL" id="CP042997">
    <property type="protein sequence ID" value="QEH37283.1"/>
    <property type="molecule type" value="Genomic_DNA"/>
</dbReference>
<evidence type="ECO:0000256" key="6">
    <source>
        <dbReference type="PROSITE-ProRule" id="PRU00169"/>
    </source>
</evidence>
<feature type="transmembrane region" description="Helical" evidence="8">
    <location>
        <begin position="83"/>
        <end position="100"/>
    </location>
</feature>
<evidence type="ECO:0000256" key="7">
    <source>
        <dbReference type="SAM" id="MobiDB-lite"/>
    </source>
</evidence>
<dbReference type="PANTHER" id="PTHR43547">
    <property type="entry name" value="TWO-COMPONENT HISTIDINE KINASE"/>
    <property type="match status" value="1"/>
</dbReference>
<dbReference type="SUPFAM" id="SSF55874">
    <property type="entry name" value="ATPase domain of HSP90 chaperone/DNA topoisomerase II/histidine kinase"/>
    <property type="match status" value="1"/>
</dbReference>
<dbReference type="AlphaFoldDB" id="A0A5B9W9P9"/>
<dbReference type="PROSITE" id="PS50112">
    <property type="entry name" value="PAS"/>
    <property type="match status" value="1"/>
</dbReference>
<evidence type="ECO:0000256" key="5">
    <source>
        <dbReference type="ARBA" id="ARBA00022777"/>
    </source>
</evidence>
<gene>
    <name evidence="13" type="primary">luxQ_11</name>
    <name evidence="13" type="ORF">OJF2_58700</name>
</gene>
<evidence type="ECO:0000259" key="10">
    <source>
        <dbReference type="PROSITE" id="PS50110"/>
    </source>
</evidence>
<evidence type="ECO:0000259" key="11">
    <source>
        <dbReference type="PROSITE" id="PS50112"/>
    </source>
</evidence>
<dbReference type="InterPro" id="IPR003661">
    <property type="entry name" value="HisK_dim/P_dom"/>
</dbReference>
<dbReference type="Pfam" id="PF01590">
    <property type="entry name" value="GAF"/>
    <property type="match status" value="1"/>
</dbReference>
<feature type="domain" description="PAC" evidence="12">
    <location>
        <begin position="264"/>
        <end position="316"/>
    </location>
</feature>
<dbReference type="SUPFAM" id="SSF47384">
    <property type="entry name" value="Homodimeric domain of signal transducing histidine kinase"/>
    <property type="match status" value="1"/>
</dbReference>
<organism evidence="13 14">
    <name type="scientific">Aquisphaera giovannonii</name>
    <dbReference type="NCBI Taxonomy" id="406548"/>
    <lineage>
        <taxon>Bacteria</taxon>
        <taxon>Pseudomonadati</taxon>
        <taxon>Planctomycetota</taxon>
        <taxon>Planctomycetia</taxon>
        <taxon>Isosphaerales</taxon>
        <taxon>Isosphaeraceae</taxon>
        <taxon>Aquisphaera</taxon>
    </lineage>
</organism>
<protein>
    <recommendedName>
        <fullName evidence="2">histidine kinase</fullName>
        <ecNumber evidence="2">2.7.13.3</ecNumber>
    </recommendedName>
</protein>
<dbReference type="PROSITE" id="PS50110">
    <property type="entry name" value="RESPONSE_REGULATORY"/>
    <property type="match status" value="1"/>
</dbReference>
<evidence type="ECO:0000256" key="2">
    <source>
        <dbReference type="ARBA" id="ARBA00012438"/>
    </source>
</evidence>
<dbReference type="Proteomes" id="UP000324233">
    <property type="component" value="Chromosome"/>
</dbReference>
<feature type="transmembrane region" description="Helical" evidence="8">
    <location>
        <begin position="56"/>
        <end position="76"/>
    </location>
</feature>
<dbReference type="EC" id="2.7.13.3" evidence="2"/>
<evidence type="ECO:0000256" key="1">
    <source>
        <dbReference type="ARBA" id="ARBA00000085"/>
    </source>
</evidence>
<dbReference type="NCBIfam" id="TIGR00229">
    <property type="entry name" value="sensory_box"/>
    <property type="match status" value="1"/>
</dbReference>
<dbReference type="InterPro" id="IPR035965">
    <property type="entry name" value="PAS-like_dom_sf"/>
</dbReference>
<dbReference type="InterPro" id="IPR011006">
    <property type="entry name" value="CheY-like_superfamily"/>
</dbReference>
<evidence type="ECO:0000313" key="13">
    <source>
        <dbReference type="EMBL" id="QEH37283.1"/>
    </source>
</evidence>
<feature type="domain" description="Histidine kinase" evidence="9">
    <location>
        <begin position="509"/>
        <end position="724"/>
    </location>
</feature>
<dbReference type="InterPro" id="IPR000700">
    <property type="entry name" value="PAS-assoc_C"/>
</dbReference>
<evidence type="ECO:0000256" key="8">
    <source>
        <dbReference type="SAM" id="Phobius"/>
    </source>
</evidence>
<feature type="domain" description="Response regulatory" evidence="10">
    <location>
        <begin position="756"/>
        <end position="873"/>
    </location>
</feature>
<dbReference type="InterPro" id="IPR003018">
    <property type="entry name" value="GAF"/>
</dbReference>
<reference evidence="13 14" key="1">
    <citation type="submission" date="2019-08" db="EMBL/GenBank/DDBJ databases">
        <title>Deep-cultivation of Planctomycetes and their phenomic and genomic characterization uncovers novel biology.</title>
        <authorList>
            <person name="Wiegand S."/>
            <person name="Jogler M."/>
            <person name="Boedeker C."/>
            <person name="Pinto D."/>
            <person name="Vollmers J."/>
            <person name="Rivas-Marin E."/>
            <person name="Kohn T."/>
            <person name="Peeters S.H."/>
            <person name="Heuer A."/>
            <person name="Rast P."/>
            <person name="Oberbeckmann S."/>
            <person name="Bunk B."/>
            <person name="Jeske O."/>
            <person name="Meyerdierks A."/>
            <person name="Storesund J.E."/>
            <person name="Kallscheuer N."/>
            <person name="Luecker S."/>
            <person name="Lage O.M."/>
            <person name="Pohl T."/>
            <person name="Merkel B.J."/>
            <person name="Hornburger P."/>
            <person name="Mueller R.-W."/>
            <person name="Bruemmer F."/>
            <person name="Labrenz M."/>
            <person name="Spormann A.M."/>
            <person name="Op den Camp H."/>
            <person name="Overmann J."/>
            <person name="Amann R."/>
            <person name="Jetten M.S.M."/>
            <person name="Mascher T."/>
            <person name="Medema M.H."/>
            <person name="Devos D.P."/>
            <person name="Kaster A.-K."/>
            <person name="Ovreas L."/>
            <person name="Rohde M."/>
            <person name="Galperin M.Y."/>
            <person name="Jogler C."/>
        </authorList>
    </citation>
    <scope>NUCLEOTIDE SEQUENCE [LARGE SCALE GENOMIC DNA]</scope>
    <source>
        <strain evidence="13 14">OJF2</strain>
    </source>
</reference>
<dbReference type="FunFam" id="3.30.565.10:FF:000006">
    <property type="entry name" value="Sensor histidine kinase WalK"/>
    <property type="match status" value="1"/>
</dbReference>
<dbReference type="PANTHER" id="PTHR43547:SF2">
    <property type="entry name" value="HYBRID SIGNAL TRANSDUCTION HISTIDINE KINASE C"/>
    <property type="match status" value="1"/>
</dbReference>
<dbReference type="Gene3D" id="3.40.50.2300">
    <property type="match status" value="1"/>
</dbReference>
<dbReference type="Pfam" id="PF00072">
    <property type="entry name" value="Response_reg"/>
    <property type="match status" value="1"/>
</dbReference>
<dbReference type="SMART" id="SM00065">
    <property type="entry name" value="GAF"/>
    <property type="match status" value="1"/>
</dbReference>
<dbReference type="InterPro" id="IPR001789">
    <property type="entry name" value="Sig_transdc_resp-reg_receiver"/>
</dbReference>
<dbReference type="CDD" id="cd17580">
    <property type="entry name" value="REC_2_DhkD-like"/>
    <property type="match status" value="1"/>
</dbReference>
<feature type="domain" description="PAS" evidence="11">
    <location>
        <begin position="189"/>
        <end position="261"/>
    </location>
</feature>
<dbReference type="InterPro" id="IPR013655">
    <property type="entry name" value="PAS_fold_3"/>
</dbReference>
<keyword evidence="4 13" id="KW-0808">Transferase</keyword>
<sequence length="874" mass="94728">MRQDPDLPIEDEPLSGETTEQAGESFASRAGLRWSLDGPSPWGRFDTLSPPSLRPVLSYSSAAILVVLAALLRVILAPMIGPQLPYMPFFFALIIAAWLGGMGASLAALFLSLAAVPLVVAPIEQKSPALTRQAAAVDGASVAMGLVATLLGTSLRTSQSRAAESLRLVAGERRRSSEECARRRAAEEEKDLLRSLSDAIPQIVWISRPGGQQLEFINRRWSEYTGLDPGEAMSAEAWRKVVHPDDLPRVVEALAHSDATGAIFEAEYRLRHASGAYRWFLGRAAVIAQSPGSNPLRFGSATDIDDRKRAELGTRLLAAVGAAVANVEDDSTAFGQLARLAVSDFADWCIVHMRGEGGSPVRLAVAHADPRRATLADNLFRRHGIGPEPCAGSLRVLRTGQPELVPEIDERRLFLALDDLADHPEGQEAAREALRGLGIRSAIAVPLRGREGTLGAFTFLAADSRHPYDEADLRLALEVADRAAAAVENARLFARVERADRRKDEFLAILAHELRNPLAPIHNALVLMGNPGVDLQAERSLAMRMVSHLARLVEDLVDVSRLTRGRIELRRQIVELGPIVERAVESATSSDREWQAGVSVSLPRTPVLVNADSARLEQVLWNLLDNALKYTGPGGRVHLTVEARGGEVIIRVADTGVGIPAEILPNIFDMFYRAEAPRGVARGGLGIGLCLVKSLVEMHGGTIEARSEGAGEGSEFVVTLPLPPFLPHPLVAESRSEPARSRPTGPAKGQTESPRRILIVDDNRDAATSLARLLEAMEGDVVRVAHDGHTALDIARDFRPEIAILDIGMPDMDGLELARHFRADALLAKTRLLALSGWGHEEDRERSREAGFDQHLVKPVDLDELRKALLPAQT</sequence>
<dbReference type="CDD" id="cd00130">
    <property type="entry name" value="PAS"/>
    <property type="match status" value="1"/>
</dbReference>
<dbReference type="InterPro" id="IPR003594">
    <property type="entry name" value="HATPase_dom"/>
</dbReference>
<dbReference type="PROSITE" id="PS50113">
    <property type="entry name" value="PAC"/>
    <property type="match status" value="1"/>
</dbReference>
<accession>A0A5B9W9P9</accession>
<dbReference type="PRINTS" id="PR00344">
    <property type="entry name" value="BCTRLSENSOR"/>
</dbReference>
<dbReference type="SUPFAM" id="SSF52172">
    <property type="entry name" value="CheY-like"/>
    <property type="match status" value="1"/>
</dbReference>
<name>A0A5B9W9P9_9BACT</name>
<feature type="modified residue" description="4-aspartylphosphate" evidence="6">
    <location>
        <position position="806"/>
    </location>
</feature>
<evidence type="ECO:0000259" key="9">
    <source>
        <dbReference type="PROSITE" id="PS50109"/>
    </source>
</evidence>
<keyword evidence="8" id="KW-0812">Transmembrane</keyword>
<keyword evidence="8" id="KW-1133">Transmembrane helix</keyword>
<keyword evidence="5 13" id="KW-0418">Kinase</keyword>
<dbReference type="Pfam" id="PF08447">
    <property type="entry name" value="PAS_3"/>
    <property type="match status" value="1"/>
</dbReference>
<dbReference type="Gene3D" id="3.30.450.20">
    <property type="entry name" value="PAS domain"/>
    <property type="match status" value="1"/>
</dbReference>
<dbReference type="Pfam" id="PF02518">
    <property type="entry name" value="HATPase_c"/>
    <property type="match status" value="1"/>
</dbReference>
<keyword evidence="14" id="KW-1185">Reference proteome</keyword>
<dbReference type="InterPro" id="IPR036097">
    <property type="entry name" value="HisK_dim/P_sf"/>
</dbReference>
<dbReference type="FunFam" id="3.30.450.20:FF:000099">
    <property type="entry name" value="Sensory box sensor histidine kinase"/>
    <property type="match status" value="1"/>
</dbReference>
<keyword evidence="3 6" id="KW-0597">Phosphoprotein</keyword>
<dbReference type="CDD" id="cd00075">
    <property type="entry name" value="HATPase"/>
    <property type="match status" value="1"/>
</dbReference>
<dbReference type="InterPro" id="IPR005467">
    <property type="entry name" value="His_kinase_dom"/>
</dbReference>
<dbReference type="SMART" id="SM00387">
    <property type="entry name" value="HATPase_c"/>
    <property type="match status" value="1"/>
</dbReference>
<dbReference type="InterPro" id="IPR029016">
    <property type="entry name" value="GAF-like_dom_sf"/>
</dbReference>
<dbReference type="SMART" id="SM00388">
    <property type="entry name" value="HisKA"/>
    <property type="match status" value="1"/>
</dbReference>
<dbReference type="KEGG" id="agv:OJF2_58700"/>
<dbReference type="Gene3D" id="1.10.287.130">
    <property type="match status" value="1"/>
</dbReference>
<feature type="region of interest" description="Disordered" evidence="7">
    <location>
        <begin position="1"/>
        <end position="25"/>
    </location>
</feature>
<dbReference type="CDD" id="cd00082">
    <property type="entry name" value="HisKA"/>
    <property type="match status" value="1"/>
</dbReference>
<dbReference type="PROSITE" id="PS50109">
    <property type="entry name" value="HIS_KIN"/>
    <property type="match status" value="1"/>
</dbReference>
<evidence type="ECO:0000256" key="3">
    <source>
        <dbReference type="ARBA" id="ARBA00022553"/>
    </source>
</evidence>
<evidence type="ECO:0000313" key="14">
    <source>
        <dbReference type="Proteomes" id="UP000324233"/>
    </source>
</evidence>
<dbReference type="SMART" id="SM00091">
    <property type="entry name" value="PAS"/>
    <property type="match status" value="1"/>
</dbReference>
<dbReference type="Gene3D" id="3.30.565.10">
    <property type="entry name" value="Histidine kinase-like ATPase, C-terminal domain"/>
    <property type="match status" value="1"/>
</dbReference>
<keyword evidence="8" id="KW-0472">Membrane</keyword>
<dbReference type="Pfam" id="PF00512">
    <property type="entry name" value="HisKA"/>
    <property type="match status" value="1"/>
</dbReference>
<dbReference type="SUPFAM" id="SSF55781">
    <property type="entry name" value="GAF domain-like"/>
    <property type="match status" value="1"/>
</dbReference>
<dbReference type="InterPro" id="IPR004358">
    <property type="entry name" value="Sig_transdc_His_kin-like_C"/>
</dbReference>
<dbReference type="GO" id="GO:0000155">
    <property type="term" value="F:phosphorelay sensor kinase activity"/>
    <property type="evidence" value="ECO:0007669"/>
    <property type="project" value="InterPro"/>
</dbReference>
<dbReference type="InterPro" id="IPR000014">
    <property type="entry name" value="PAS"/>
</dbReference>